<evidence type="ECO:0000256" key="1">
    <source>
        <dbReference type="PROSITE-ProRule" id="PRU01263"/>
    </source>
</evidence>
<dbReference type="SMART" id="SM00868">
    <property type="entry name" value="zf-AD"/>
    <property type="match status" value="1"/>
</dbReference>
<dbReference type="AlphaFoldDB" id="A0AAG5DE91"/>
<dbReference type="SUPFAM" id="SSF57716">
    <property type="entry name" value="Glucocorticoid receptor-like (DNA-binding domain)"/>
    <property type="match status" value="1"/>
</dbReference>
<evidence type="ECO:0000313" key="4">
    <source>
        <dbReference type="Proteomes" id="UP000075880"/>
    </source>
</evidence>
<organism evidence="3 4">
    <name type="scientific">Anopheles atroparvus</name>
    <name type="common">European mosquito</name>
    <dbReference type="NCBI Taxonomy" id="41427"/>
    <lineage>
        <taxon>Eukaryota</taxon>
        <taxon>Metazoa</taxon>
        <taxon>Ecdysozoa</taxon>
        <taxon>Arthropoda</taxon>
        <taxon>Hexapoda</taxon>
        <taxon>Insecta</taxon>
        <taxon>Pterygota</taxon>
        <taxon>Neoptera</taxon>
        <taxon>Endopterygota</taxon>
        <taxon>Diptera</taxon>
        <taxon>Nematocera</taxon>
        <taxon>Culicoidea</taxon>
        <taxon>Culicidae</taxon>
        <taxon>Anophelinae</taxon>
        <taxon>Anopheles</taxon>
    </lineage>
</organism>
<dbReference type="InterPro" id="IPR012934">
    <property type="entry name" value="Znf_AD"/>
</dbReference>
<reference evidence="3" key="1">
    <citation type="submission" date="2024-04" db="UniProtKB">
        <authorList>
            <consortium name="EnsemblMetazoa"/>
        </authorList>
    </citation>
    <scope>IDENTIFICATION</scope>
    <source>
        <strain evidence="3">EBRO</strain>
    </source>
</reference>
<dbReference type="Pfam" id="PF07776">
    <property type="entry name" value="zf-AD"/>
    <property type="match status" value="1"/>
</dbReference>
<sequence length="353" mass="40377">MNKEKCRLCLCTTDSRVGVSSSINDESFGAIIKSVFRFVLPTFDTVDGQRNDLPVLVCFQCSNTIRNFHYFSEHVKANQKKIQSKSVENQKNPKPHAQISDNWSLDEIIQHIKRESGEDETITEKDMELVFPCADSEQEDRGIDGNSFPTDAKEELYGSASTLIKSSNCVTKGELVGTLEKMDKRVDVVTKQLGFLIQNILNNQRLTKKAISIRRVSFEFNLIRNVEALESLNQDLDGKEYRDKIFNWLDANIDATDSENRMHQSLDLIFHREFFVQCNWTGRSNVSIKKIGLLNYPNVIKLFQSIGRTDFTIVTNVELAYFFKKKIAHAKQRLGNSCLRKSSCHVKSKTLTK</sequence>
<proteinExistence type="predicted"/>
<protein>
    <recommendedName>
        <fullName evidence="2">ZAD domain-containing protein</fullName>
    </recommendedName>
</protein>
<dbReference type="GO" id="GO:0008270">
    <property type="term" value="F:zinc ion binding"/>
    <property type="evidence" value="ECO:0007669"/>
    <property type="project" value="UniProtKB-UniRule"/>
</dbReference>
<feature type="binding site" evidence="1">
    <location>
        <position position="9"/>
    </location>
    <ligand>
        <name>Zn(2+)</name>
        <dbReference type="ChEBI" id="CHEBI:29105"/>
    </ligand>
</feature>
<name>A0AAG5DE91_ANOAO</name>
<dbReference type="Gene3D" id="3.40.1800.20">
    <property type="match status" value="1"/>
</dbReference>
<evidence type="ECO:0000313" key="3">
    <source>
        <dbReference type="EnsemblMetazoa" id="ENSAATROPP009149"/>
    </source>
</evidence>
<evidence type="ECO:0000259" key="2">
    <source>
        <dbReference type="PROSITE" id="PS51915"/>
    </source>
</evidence>
<keyword evidence="1" id="KW-0863">Zinc-finger</keyword>
<accession>A0AAG5DE91</accession>
<dbReference type="Pfam" id="PF16064">
    <property type="entry name" value="DUF4806"/>
    <property type="match status" value="1"/>
</dbReference>
<feature type="binding site" evidence="1">
    <location>
        <position position="6"/>
    </location>
    <ligand>
        <name>Zn(2+)</name>
        <dbReference type="ChEBI" id="CHEBI:29105"/>
    </ligand>
</feature>
<feature type="binding site" evidence="1">
    <location>
        <position position="58"/>
    </location>
    <ligand>
        <name>Zn(2+)</name>
        <dbReference type="ChEBI" id="CHEBI:29105"/>
    </ligand>
</feature>
<dbReference type="PROSITE" id="PS51915">
    <property type="entry name" value="ZAD"/>
    <property type="match status" value="1"/>
</dbReference>
<keyword evidence="1" id="KW-0862">Zinc</keyword>
<dbReference type="GO" id="GO:0005634">
    <property type="term" value="C:nucleus"/>
    <property type="evidence" value="ECO:0007669"/>
    <property type="project" value="InterPro"/>
</dbReference>
<keyword evidence="4" id="KW-1185">Reference proteome</keyword>
<keyword evidence="1" id="KW-0479">Metal-binding</keyword>
<feature type="binding site" evidence="1">
    <location>
        <position position="61"/>
    </location>
    <ligand>
        <name>Zn(2+)</name>
        <dbReference type="ChEBI" id="CHEBI:29105"/>
    </ligand>
</feature>
<dbReference type="EnsemblMetazoa" id="ENSAATROPT010132">
    <property type="protein sequence ID" value="ENSAATROPP009149"/>
    <property type="gene ID" value="ENSAATROPG008252"/>
</dbReference>
<dbReference type="InterPro" id="IPR032071">
    <property type="entry name" value="DUF4806"/>
</dbReference>
<dbReference type="Proteomes" id="UP000075880">
    <property type="component" value="Unassembled WGS sequence"/>
</dbReference>
<feature type="domain" description="ZAD" evidence="2">
    <location>
        <begin position="4"/>
        <end position="85"/>
    </location>
</feature>